<comment type="caution">
    <text evidence="2">The sequence shown here is derived from an EMBL/GenBank/DDBJ whole genome shotgun (WGS) entry which is preliminary data.</text>
</comment>
<proteinExistence type="predicted"/>
<feature type="region of interest" description="Disordered" evidence="1">
    <location>
        <begin position="93"/>
        <end position="113"/>
    </location>
</feature>
<dbReference type="AlphaFoldDB" id="A0AAN8GFJ8"/>
<dbReference type="EMBL" id="JAULUE010002065">
    <property type="protein sequence ID" value="KAK5878314.1"/>
    <property type="molecule type" value="Genomic_DNA"/>
</dbReference>
<reference evidence="2 3" key="1">
    <citation type="journal article" date="2023" name="Mol. Biol. Evol.">
        <title>Genomics of Secondarily Temperate Adaptation in the Only Non-Antarctic Icefish.</title>
        <authorList>
            <person name="Rivera-Colon A.G."/>
            <person name="Rayamajhi N."/>
            <person name="Minhas B.F."/>
            <person name="Madrigal G."/>
            <person name="Bilyk K.T."/>
            <person name="Yoon V."/>
            <person name="Hune M."/>
            <person name="Gregory S."/>
            <person name="Cheng C.H.C."/>
            <person name="Catchen J.M."/>
        </authorList>
    </citation>
    <scope>NUCLEOTIDE SEQUENCE [LARGE SCALE GENOMIC DNA]</scope>
    <source>
        <strain evidence="2">JC2023a</strain>
    </source>
</reference>
<gene>
    <name evidence="2" type="ORF">CesoFtcFv8_023728</name>
</gene>
<evidence type="ECO:0000313" key="2">
    <source>
        <dbReference type="EMBL" id="KAK5878314.1"/>
    </source>
</evidence>
<evidence type="ECO:0000256" key="1">
    <source>
        <dbReference type="SAM" id="MobiDB-lite"/>
    </source>
</evidence>
<accession>A0AAN8GFJ8</accession>
<name>A0AAN8GFJ8_9TELE</name>
<sequence>MRVTGAPNPAIDNSPGRWTGIALRPGLFPERDVNAYRQRPTTSRTHYGDPPAAYRPFGLWPPALATASSNRRNPAQWPATPTHTNISIYMAHLRRPPRGPGTPGTNAPRHQSL</sequence>
<dbReference type="Proteomes" id="UP001335648">
    <property type="component" value="Unassembled WGS sequence"/>
</dbReference>
<evidence type="ECO:0000313" key="3">
    <source>
        <dbReference type="Proteomes" id="UP001335648"/>
    </source>
</evidence>
<organism evidence="2 3">
    <name type="scientific">Champsocephalus esox</name>
    <name type="common">pike icefish</name>
    <dbReference type="NCBI Taxonomy" id="159716"/>
    <lineage>
        <taxon>Eukaryota</taxon>
        <taxon>Metazoa</taxon>
        <taxon>Chordata</taxon>
        <taxon>Craniata</taxon>
        <taxon>Vertebrata</taxon>
        <taxon>Euteleostomi</taxon>
        <taxon>Actinopterygii</taxon>
        <taxon>Neopterygii</taxon>
        <taxon>Teleostei</taxon>
        <taxon>Neoteleostei</taxon>
        <taxon>Acanthomorphata</taxon>
        <taxon>Eupercaria</taxon>
        <taxon>Perciformes</taxon>
        <taxon>Notothenioidei</taxon>
        <taxon>Channichthyidae</taxon>
        <taxon>Champsocephalus</taxon>
    </lineage>
</organism>
<keyword evidence="3" id="KW-1185">Reference proteome</keyword>
<protein>
    <submittedName>
        <fullName evidence="2">Uncharacterized protein</fullName>
    </submittedName>
</protein>